<evidence type="ECO:0000256" key="13">
    <source>
        <dbReference type="ARBA" id="ARBA00047687"/>
    </source>
</evidence>
<dbReference type="GO" id="GO:0005730">
    <property type="term" value="C:nucleolus"/>
    <property type="evidence" value="ECO:0007669"/>
    <property type="project" value="UniProtKB-SubCell"/>
</dbReference>
<dbReference type="GO" id="GO:0036139">
    <property type="term" value="F:peptidyl-histidine dioxygenase activity"/>
    <property type="evidence" value="ECO:0007669"/>
    <property type="project" value="UniProtKB-EC"/>
</dbReference>
<evidence type="ECO:0000256" key="1">
    <source>
        <dbReference type="ARBA" id="ARBA00004604"/>
    </source>
</evidence>
<protein>
    <recommendedName>
        <fullName evidence="15">Bifunctional lysine-specific demethylase and histidyl-hydroxylase</fullName>
        <ecNumber evidence="15">1.14.11.-</ecNumber>
    </recommendedName>
</protein>
<dbReference type="GO" id="GO:0005506">
    <property type="term" value="F:iron ion binding"/>
    <property type="evidence" value="ECO:0007669"/>
    <property type="project" value="UniProtKB-UniRule"/>
</dbReference>
<dbReference type="RefSeq" id="XP_042564545.1">
    <property type="nucleotide sequence ID" value="XM_042708611.1"/>
</dbReference>
<dbReference type="PANTHER" id="PTHR13096:SF7">
    <property type="entry name" value="RIBOSOMAL OXYGENASE 2"/>
    <property type="match status" value="1"/>
</dbReference>
<dbReference type="PROSITE" id="PS51184">
    <property type="entry name" value="JMJC"/>
    <property type="match status" value="1"/>
</dbReference>
<sequence>MVLNGCCFQLYAAYHGAHGSCCRSHLRVDMPRKRGSSSPPSAECQHAASAKHKKVEADVGFSPLNFDTPLSLFESLISPVGVEEFFQEYWEKKPLFLQRSDPGLASYYQSLFQLSDLKALCSQDLEYARDVNVCRCVNGKKKVMNKEGRVNYNHLKKDFDQKKATIQFHQPQRFKDELWRIQERLESFFGSLVGSNVYITPKASQGLPPHHDDVEVFILQLEGEKHWRLYSPIVPLAREYSVAPEDRIGSPTHDIILKPGDLLYFPRGTIHQADTPAEVDHTTHLTLSTYQNMSWGDYLLDIFPGFLFDSMESNINMRAGMPRQLLTNVSVGPEVSTQLSTFLRCLADKLDKGKEELRSTDMKRDFVSNRLPPYSSDNTNIMPTGKMPQLEDLVCMRFKDHVLVTVQPGQDEADEATEMEVFVVHSLKNNRKIHMMGEPEDDHDHDHHDHGEDEECPSQRVQGVRFPVCHLPALKQLQGAERLLVAGLQLEPDSARLGLVLALWTEGLLEVCSPTEQ</sequence>
<dbReference type="PANTHER" id="PTHR13096">
    <property type="entry name" value="MINA53 MYC INDUCED NUCLEAR ANTIGEN"/>
    <property type="match status" value="1"/>
</dbReference>
<dbReference type="InterPro" id="IPR046799">
    <property type="entry name" value="ROXA-like_wH"/>
</dbReference>
<evidence type="ECO:0000259" key="17">
    <source>
        <dbReference type="PROSITE" id="PS51184"/>
    </source>
</evidence>
<evidence type="ECO:0000256" key="3">
    <source>
        <dbReference type="ARBA" id="ARBA00022553"/>
    </source>
</evidence>
<keyword evidence="6 15" id="KW-0560">Oxidoreductase</keyword>
<evidence type="ECO:0000256" key="10">
    <source>
        <dbReference type="ARBA" id="ARBA00023242"/>
    </source>
</evidence>
<dbReference type="EC" id="1.14.11.-" evidence="15"/>
<dbReference type="GO" id="GO:0051864">
    <property type="term" value="F:histone H3K36 demethylase activity"/>
    <property type="evidence" value="ECO:0007669"/>
    <property type="project" value="TreeGrafter"/>
</dbReference>
<evidence type="ECO:0000256" key="16">
    <source>
        <dbReference type="SAM" id="MobiDB-lite"/>
    </source>
</evidence>
<comment type="function">
    <text evidence="12">Oxygenase that can act as both a histone lysine demethylase and a ribosomal histidine hydroxylase. Is involved in the demethylation of trimethylated 'Lys-9' on histone H3 (H3K9me3), leading to an increase in ribosomal RNA expression. Also catalyzes the hydroxylation of 60S ribosomal protein L27a on 'His-39'. May play an important role in cell growth and survival. May be involved in ribosome biogenesis, most likely during the assembly process of pre-ribosomal particles.</text>
</comment>
<evidence type="ECO:0000256" key="2">
    <source>
        <dbReference type="ARBA" id="ARBA00022517"/>
    </source>
</evidence>
<evidence type="ECO:0000313" key="18">
    <source>
        <dbReference type="Proteomes" id="UP000515152"/>
    </source>
</evidence>
<evidence type="ECO:0000256" key="9">
    <source>
        <dbReference type="ARBA" id="ARBA00023163"/>
    </source>
</evidence>
<proteinExistence type="inferred from homology"/>
<evidence type="ECO:0000256" key="7">
    <source>
        <dbReference type="ARBA" id="ARBA00023004"/>
    </source>
</evidence>
<comment type="catalytic activity">
    <reaction evidence="14">
        <text>L-histidyl-[protein] + 2-oxoglutarate + O2 = (3S)-3-hydroxy-L-histidyl-[protein] + succinate + CO2</text>
        <dbReference type="Rhea" id="RHEA:54256"/>
        <dbReference type="Rhea" id="RHEA-COMP:9745"/>
        <dbReference type="Rhea" id="RHEA-COMP:13840"/>
        <dbReference type="ChEBI" id="CHEBI:15379"/>
        <dbReference type="ChEBI" id="CHEBI:16526"/>
        <dbReference type="ChEBI" id="CHEBI:16810"/>
        <dbReference type="ChEBI" id="CHEBI:29979"/>
        <dbReference type="ChEBI" id="CHEBI:30031"/>
        <dbReference type="ChEBI" id="CHEBI:138021"/>
        <dbReference type="EC" id="1.14.11.79"/>
    </reaction>
</comment>
<dbReference type="GO" id="GO:0032453">
    <property type="term" value="F:histone H3K4 demethylase activity"/>
    <property type="evidence" value="ECO:0007669"/>
    <property type="project" value="TreeGrafter"/>
</dbReference>
<evidence type="ECO:0000256" key="5">
    <source>
        <dbReference type="ARBA" id="ARBA00022964"/>
    </source>
</evidence>
<dbReference type="AlphaFoldDB" id="A0A8M1KPL7"/>
<keyword evidence="9 15" id="KW-0804">Transcription</keyword>
<evidence type="ECO:0000256" key="6">
    <source>
        <dbReference type="ARBA" id="ARBA00023002"/>
    </source>
</evidence>
<dbReference type="Pfam" id="PF20514">
    <property type="entry name" value="WHD_ROXA"/>
    <property type="match status" value="1"/>
</dbReference>
<reference evidence="19" key="1">
    <citation type="submission" date="2025-08" db="UniProtKB">
        <authorList>
            <consortium name="RefSeq"/>
        </authorList>
    </citation>
    <scope>IDENTIFICATION</scope>
</reference>
<dbReference type="CTD" id="84864"/>
<evidence type="ECO:0000256" key="11">
    <source>
        <dbReference type="ARBA" id="ARBA00034314"/>
    </source>
</evidence>
<feature type="region of interest" description="Disordered" evidence="16">
    <location>
        <begin position="435"/>
        <end position="459"/>
    </location>
</feature>
<keyword evidence="2" id="KW-0690">Ribosome biogenesis</keyword>
<keyword evidence="7 15" id="KW-0408">Iron</keyword>
<dbReference type="GeneID" id="105902090"/>
<evidence type="ECO:0000256" key="15">
    <source>
        <dbReference type="RuleBase" id="RU366061"/>
    </source>
</evidence>
<dbReference type="KEGG" id="char:105902090"/>
<dbReference type="Proteomes" id="UP000515152">
    <property type="component" value="Chromosome 8"/>
</dbReference>
<comment type="similarity">
    <text evidence="11">Belongs to the ROX family. MINA53 subfamily.</text>
</comment>
<comment type="cofactor">
    <cofactor evidence="15">
        <name>Fe(2+)</name>
        <dbReference type="ChEBI" id="CHEBI:29033"/>
    </cofactor>
    <text evidence="15">Binds 1 Fe(2+) ion per subunit.</text>
</comment>
<dbReference type="InterPro" id="IPR003347">
    <property type="entry name" value="JmjC_dom"/>
</dbReference>
<keyword evidence="8 15" id="KW-0805">Transcription regulation</keyword>
<evidence type="ECO:0000256" key="14">
    <source>
        <dbReference type="ARBA" id="ARBA00049465"/>
    </source>
</evidence>
<gene>
    <name evidence="19" type="primary">riox2</name>
</gene>
<dbReference type="Pfam" id="PF08007">
    <property type="entry name" value="JmjC_2"/>
    <property type="match status" value="1"/>
</dbReference>
<evidence type="ECO:0000256" key="8">
    <source>
        <dbReference type="ARBA" id="ARBA00023015"/>
    </source>
</evidence>
<dbReference type="InterPro" id="IPR039994">
    <property type="entry name" value="NO66-like"/>
</dbReference>
<evidence type="ECO:0000313" key="19">
    <source>
        <dbReference type="RefSeq" id="XP_042564545.1"/>
    </source>
</evidence>
<feature type="compositionally biased region" description="Basic and acidic residues" evidence="16">
    <location>
        <begin position="442"/>
        <end position="451"/>
    </location>
</feature>
<comment type="catalytic activity">
    <reaction evidence="13">
        <text>L-histidyl-[ribosomal protein uL15] + 2-oxoglutarate + O2 = (3S)-3-hydroxy-L-histidyl-[ribosomal protein uL15] + succinate + CO2</text>
        <dbReference type="Rhea" id="RHEA:54024"/>
        <dbReference type="Rhea" id="RHEA-COMP:13760"/>
        <dbReference type="Rhea" id="RHEA-COMP:13761"/>
        <dbReference type="ChEBI" id="CHEBI:15379"/>
        <dbReference type="ChEBI" id="CHEBI:16526"/>
        <dbReference type="ChEBI" id="CHEBI:16810"/>
        <dbReference type="ChEBI" id="CHEBI:29979"/>
        <dbReference type="ChEBI" id="CHEBI:30031"/>
        <dbReference type="ChEBI" id="CHEBI:138021"/>
    </reaction>
</comment>
<feature type="domain" description="JmjC" evidence="17">
    <location>
        <begin position="170"/>
        <end position="302"/>
    </location>
</feature>
<evidence type="ECO:0000256" key="12">
    <source>
        <dbReference type="ARBA" id="ARBA00046256"/>
    </source>
</evidence>
<accession>A0A8M1KPL7</accession>
<keyword evidence="18" id="KW-1185">Reference proteome</keyword>
<organism evidence="18 19">
    <name type="scientific">Clupea harengus</name>
    <name type="common">Atlantic herring</name>
    <dbReference type="NCBI Taxonomy" id="7950"/>
    <lineage>
        <taxon>Eukaryota</taxon>
        <taxon>Metazoa</taxon>
        <taxon>Chordata</taxon>
        <taxon>Craniata</taxon>
        <taxon>Vertebrata</taxon>
        <taxon>Euteleostomi</taxon>
        <taxon>Actinopterygii</taxon>
        <taxon>Neopterygii</taxon>
        <taxon>Teleostei</taxon>
        <taxon>Clupei</taxon>
        <taxon>Clupeiformes</taxon>
        <taxon>Clupeoidei</taxon>
        <taxon>Clupeidae</taxon>
        <taxon>Clupea</taxon>
    </lineage>
</organism>
<comment type="subcellular location">
    <subcellularLocation>
        <location evidence="1">Nucleus</location>
        <location evidence="1">Nucleolus</location>
    </subcellularLocation>
</comment>
<dbReference type="OrthoDB" id="425950at2759"/>
<keyword evidence="10 15" id="KW-0539">Nucleus</keyword>
<keyword evidence="3" id="KW-0597">Phosphoprotein</keyword>
<keyword evidence="4 15" id="KW-0479">Metal-binding</keyword>
<name>A0A8M1KPL7_CLUHA</name>
<keyword evidence="5 15" id="KW-0223">Dioxygenase</keyword>
<evidence type="ECO:0000256" key="4">
    <source>
        <dbReference type="ARBA" id="ARBA00022723"/>
    </source>
</evidence>
<dbReference type="GO" id="GO:0042254">
    <property type="term" value="P:ribosome biogenesis"/>
    <property type="evidence" value="ECO:0007669"/>
    <property type="project" value="UniProtKB-KW"/>
</dbReference>